<keyword evidence="2" id="KW-0067">ATP-binding</keyword>
<feature type="coiled-coil region" evidence="3">
    <location>
        <begin position="30"/>
        <end position="64"/>
    </location>
</feature>
<feature type="compositionally biased region" description="Polar residues" evidence="4">
    <location>
        <begin position="500"/>
        <end position="514"/>
    </location>
</feature>
<organism evidence="6 7">
    <name type="scientific">Acaulospora morrowiae</name>
    <dbReference type="NCBI Taxonomy" id="94023"/>
    <lineage>
        <taxon>Eukaryota</taxon>
        <taxon>Fungi</taxon>
        <taxon>Fungi incertae sedis</taxon>
        <taxon>Mucoromycota</taxon>
        <taxon>Glomeromycotina</taxon>
        <taxon>Glomeromycetes</taxon>
        <taxon>Diversisporales</taxon>
        <taxon>Acaulosporaceae</taxon>
        <taxon>Acaulospora</taxon>
    </lineage>
</organism>
<feature type="compositionally biased region" description="Polar residues" evidence="4">
    <location>
        <begin position="521"/>
        <end position="531"/>
    </location>
</feature>
<dbReference type="EMBL" id="CAJVPV010005665">
    <property type="protein sequence ID" value="CAG8594443.1"/>
    <property type="molecule type" value="Genomic_DNA"/>
</dbReference>
<evidence type="ECO:0000256" key="2">
    <source>
        <dbReference type="ARBA" id="ARBA00022840"/>
    </source>
</evidence>
<dbReference type="Pfam" id="PF07714">
    <property type="entry name" value="PK_Tyr_Ser-Thr"/>
    <property type="match status" value="1"/>
</dbReference>
<comment type="caution">
    <text evidence="6">The sequence shown here is derived from an EMBL/GenBank/DDBJ whole genome shotgun (WGS) entry which is preliminary data.</text>
</comment>
<dbReference type="AlphaFoldDB" id="A0A9N9CBP5"/>
<dbReference type="InterPro" id="IPR011009">
    <property type="entry name" value="Kinase-like_dom_sf"/>
</dbReference>
<dbReference type="PANTHER" id="PTHR44329:SF298">
    <property type="entry name" value="MIXED LINEAGE KINASE DOMAIN-LIKE PROTEIN"/>
    <property type="match status" value="1"/>
</dbReference>
<evidence type="ECO:0000256" key="3">
    <source>
        <dbReference type="SAM" id="Coils"/>
    </source>
</evidence>
<accession>A0A9N9CBP5</accession>
<sequence>MTHQSWLQFEFWNELLGIHNTRSNDRTSDISELNNRIDEMNAKFADLEQKFDALQKKYDLILETRSSDNRNSNHDINDKNNCSSKSATTCDWCLSSKSDINDWCKVCDTKDLVDHFSDWSSGDHEVDELIRSTQRKATSKFNFLEWIPKENLRNVKLIGKGGFGKVYSAIWIDGPRSKWVSETKEWKRYGGVKVALKCLLGDKPNKELFDEMIFHLDINKNILGRNNTLRIFGITENPSTPGQYMMVMILGDNGDLRSYIKNNFADLDYQQKLEILFDMITGILQIHKAKFVHRDLHPRNIMCQQFIKQSEGRNDFRFVVGDLGLTRRIVKPEYLHGIGVVEYCAPEVLEKNKFSEASDIYSFGIIMWELVVGIKPFLDYSNNDLILAIIMGRTPPLTMHIDGESKTKVHFPPSYKALMEQCWNRDPKKRPPAQLIYETIGVWLQNLMFAREKSIAQEFVEADEKRLLKIPIKVIVPEERSGKKPSGEIEEGYESHDSGNDISKYTNRSDLLSSSDHENSMRVSSIITKLP</sequence>
<proteinExistence type="predicted"/>
<dbReference type="OrthoDB" id="6718656at2759"/>
<keyword evidence="3" id="KW-0175">Coiled coil</keyword>
<evidence type="ECO:0000256" key="1">
    <source>
        <dbReference type="ARBA" id="ARBA00022741"/>
    </source>
</evidence>
<dbReference type="Proteomes" id="UP000789342">
    <property type="component" value="Unassembled WGS sequence"/>
</dbReference>
<dbReference type="InterPro" id="IPR051681">
    <property type="entry name" value="Ser/Thr_Kinases-Pseudokinases"/>
</dbReference>
<evidence type="ECO:0000256" key="4">
    <source>
        <dbReference type="SAM" id="MobiDB-lite"/>
    </source>
</evidence>
<reference evidence="6" key="1">
    <citation type="submission" date="2021-06" db="EMBL/GenBank/DDBJ databases">
        <authorList>
            <person name="Kallberg Y."/>
            <person name="Tangrot J."/>
            <person name="Rosling A."/>
        </authorList>
    </citation>
    <scope>NUCLEOTIDE SEQUENCE</scope>
    <source>
        <strain evidence="6">CL551</strain>
    </source>
</reference>
<dbReference type="PROSITE" id="PS50011">
    <property type="entry name" value="PROTEIN_KINASE_DOM"/>
    <property type="match status" value="1"/>
</dbReference>
<dbReference type="InterPro" id="IPR000719">
    <property type="entry name" value="Prot_kinase_dom"/>
</dbReference>
<dbReference type="GO" id="GO:0097527">
    <property type="term" value="P:necroptotic signaling pathway"/>
    <property type="evidence" value="ECO:0007669"/>
    <property type="project" value="TreeGrafter"/>
</dbReference>
<keyword evidence="1" id="KW-0547">Nucleotide-binding</keyword>
<dbReference type="InterPro" id="IPR001245">
    <property type="entry name" value="Ser-Thr/Tyr_kinase_cat_dom"/>
</dbReference>
<evidence type="ECO:0000259" key="5">
    <source>
        <dbReference type="PROSITE" id="PS50011"/>
    </source>
</evidence>
<evidence type="ECO:0000313" key="6">
    <source>
        <dbReference type="EMBL" id="CAG8594443.1"/>
    </source>
</evidence>
<feature type="region of interest" description="Disordered" evidence="4">
    <location>
        <begin position="480"/>
        <end position="531"/>
    </location>
</feature>
<dbReference type="PANTHER" id="PTHR44329">
    <property type="entry name" value="SERINE/THREONINE-PROTEIN KINASE TNNI3K-RELATED"/>
    <property type="match status" value="1"/>
</dbReference>
<dbReference type="GO" id="GO:0004672">
    <property type="term" value="F:protein kinase activity"/>
    <property type="evidence" value="ECO:0007669"/>
    <property type="project" value="InterPro"/>
</dbReference>
<protein>
    <submittedName>
        <fullName evidence="6">6399_t:CDS:1</fullName>
    </submittedName>
</protein>
<dbReference type="Gene3D" id="1.10.510.10">
    <property type="entry name" value="Transferase(Phosphotransferase) domain 1"/>
    <property type="match status" value="1"/>
</dbReference>
<feature type="compositionally biased region" description="Basic and acidic residues" evidence="4">
    <location>
        <begin position="480"/>
        <end position="499"/>
    </location>
</feature>
<name>A0A9N9CBP5_9GLOM</name>
<dbReference type="GO" id="GO:0005524">
    <property type="term" value="F:ATP binding"/>
    <property type="evidence" value="ECO:0007669"/>
    <property type="project" value="UniProtKB-KW"/>
</dbReference>
<feature type="domain" description="Protein kinase" evidence="5">
    <location>
        <begin position="152"/>
        <end position="444"/>
    </location>
</feature>
<keyword evidence="7" id="KW-1185">Reference proteome</keyword>
<evidence type="ECO:0000313" key="7">
    <source>
        <dbReference type="Proteomes" id="UP000789342"/>
    </source>
</evidence>
<dbReference type="SUPFAM" id="SSF56112">
    <property type="entry name" value="Protein kinase-like (PK-like)"/>
    <property type="match status" value="1"/>
</dbReference>
<gene>
    <name evidence="6" type="ORF">AMORRO_LOCUS7496</name>
</gene>